<dbReference type="Gene3D" id="3.50.50.60">
    <property type="entry name" value="FAD/NAD(P)-binding domain"/>
    <property type="match status" value="1"/>
</dbReference>
<dbReference type="EMBL" id="JACHMU010000001">
    <property type="protein sequence ID" value="MBB5742369.1"/>
    <property type="molecule type" value="Genomic_DNA"/>
</dbReference>
<evidence type="ECO:0000313" key="3">
    <source>
        <dbReference type="Proteomes" id="UP000517712"/>
    </source>
</evidence>
<dbReference type="InterPro" id="IPR050982">
    <property type="entry name" value="Auxin_biosynth/cation_transpt"/>
</dbReference>
<dbReference type="Proteomes" id="UP000517712">
    <property type="component" value="Unassembled WGS sequence"/>
</dbReference>
<dbReference type="PANTHER" id="PTHR43539:SF68">
    <property type="entry name" value="FLAVIN-BINDING MONOOXYGENASE-LIKE PROTEIN (AFU_ORTHOLOGUE AFUA_4G09220)"/>
    <property type="match status" value="1"/>
</dbReference>
<dbReference type="RefSeq" id="WP_144793096.1">
    <property type="nucleotide sequence ID" value="NZ_BAAAPG010000001.1"/>
</dbReference>
<reference evidence="2 3" key="1">
    <citation type="submission" date="2020-08" db="EMBL/GenBank/DDBJ databases">
        <title>Sequencing the genomes of 1000 actinobacteria strains.</title>
        <authorList>
            <person name="Klenk H.-P."/>
        </authorList>
    </citation>
    <scope>NUCLEOTIDE SEQUENCE [LARGE SCALE GENOMIC DNA]</scope>
    <source>
        <strain evidence="2 3">DSM 24823</strain>
    </source>
</reference>
<dbReference type="GO" id="GO:0004497">
    <property type="term" value="F:monooxygenase activity"/>
    <property type="evidence" value="ECO:0007669"/>
    <property type="project" value="TreeGrafter"/>
</dbReference>
<dbReference type="PANTHER" id="PTHR43539">
    <property type="entry name" value="FLAVIN-BINDING MONOOXYGENASE-LIKE PROTEIN (AFU_ORTHOLOGUE AFUA_4G09220)"/>
    <property type="match status" value="1"/>
</dbReference>
<comment type="caution">
    <text evidence="2">The sequence shown here is derived from an EMBL/GenBank/DDBJ whole genome shotgun (WGS) entry which is preliminary data.</text>
</comment>
<dbReference type="SUPFAM" id="SSF51905">
    <property type="entry name" value="FAD/NAD(P)-binding domain"/>
    <property type="match status" value="2"/>
</dbReference>
<sequence>MTSTVKLERDIEAAHLFDDWLEKARVALETPDVERFTALFADDGYWMDYLAFTWRYRTFQGHEEIRGAAERTLASHAVRSITVSAERARPRLARRSGTNVLEGFFDFETVDGAGTAYVRLRLHDDGTDPTVWVLLTTLQSVRGYTERTGINRPRGREEDDGTMNWLDRRNAEQAFENRDPEVIIVGGGHSALTLGARLRQMGVDALILEKNHRIGDNWRNRYHALTLHNEVATNTLPYMPYPTTWPSFLPKDKLAQWLESYAEAMELNVWTDSEVIGAHRDEQTSRWTVRIRRGDGSITERTAPQVVLSTGGHSGVPKLPQIPGLEDFAGRAFHSSAYHSATEHVGENVVVIGAGSSAHDIAKDLYENGAGSVTMIQRNPSAVISLDPCGTMVYSAYSDDLDPADVDFVQAATPYPILKSTYQWLTKKTCDLDRDLIEGLEAAGFRTDFEPDHTGFHMKYLRKGGGYYINAGCSELIIDGKIGIRQAADLDRIEAGGLRMRDGSLLPADTLVLASGYENQQEGVRQLFGDEVAERVGSIWGFDENYIMRNMWVRTAQDGFWVMGGSLMEARLYSTYLAVQIRADLLGILPSEGLA</sequence>
<accession>A0A7W9CB45</accession>
<dbReference type="AlphaFoldDB" id="A0A7W9CB45"/>
<evidence type="ECO:0000256" key="1">
    <source>
        <dbReference type="ARBA" id="ARBA00023002"/>
    </source>
</evidence>
<dbReference type="InterPro" id="IPR032710">
    <property type="entry name" value="NTF2-like_dom_sf"/>
</dbReference>
<keyword evidence="3" id="KW-1185">Reference proteome</keyword>
<protein>
    <submittedName>
        <fullName evidence="2">Cation diffusion facilitator CzcD-associated flavoprotein CzcO</fullName>
    </submittedName>
</protein>
<keyword evidence="1" id="KW-0560">Oxidoreductase</keyword>
<dbReference type="Pfam" id="PF13738">
    <property type="entry name" value="Pyr_redox_3"/>
    <property type="match status" value="1"/>
</dbReference>
<gene>
    <name evidence="2" type="ORF">HD600_000866</name>
</gene>
<dbReference type="InterPro" id="IPR036188">
    <property type="entry name" value="FAD/NAD-bd_sf"/>
</dbReference>
<dbReference type="GO" id="GO:0050660">
    <property type="term" value="F:flavin adenine dinucleotide binding"/>
    <property type="evidence" value="ECO:0007669"/>
    <property type="project" value="TreeGrafter"/>
</dbReference>
<organism evidence="2 3">
    <name type="scientific">Microbacterium ginsengiterrae</name>
    <dbReference type="NCBI Taxonomy" id="546115"/>
    <lineage>
        <taxon>Bacteria</taxon>
        <taxon>Bacillati</taxon>
        <taxon>Actinomycetota</taxon>
        <taxon>Actinomycetes</taxon>
        <taxon>Micrococcales</taxon>
        <taxon>Microbacteriaceae</taxon>
        <taxon>Microbacterium</taxon>
    </lineage>
</organism>
<proteinExistence type="predicted"/>
<evidence type="ECO:0000313" key="2">
    <source>
        <dbReference type="EMBL" id="MBB5742369.1"/>
    </source>
</evidence>
<dbReference type="SUPFAM" id="SSF54427">
    <property type="entry name" value="NTF2-like"/>
    <property type="match status" value="1"/>
</dbReference>
<name>A0A7W9CB45_9MICO</name>